<keyword evidence="7 11" id="KW-0648">Protein biosynthesis</keyword>
<dbReference type="CDD" id="cd00808">
    <property type="entry name" value="GluRS_core"/>
    <property type="match status" value="1"/>
</dbReference>
<dbReference type="PRINTS" id="PR00987">
    <property type="entry name" value="TRNASYNTHGLU"/>
</dbReference>
<reference evidence="15" key="1">
    <citation type="journal article" date="2023" name="Mol. Phylogenet. Evol.">
        <title>Genome-scale phylogeny and comparative genomics of the fungal order Sordariales.</title>
        <authorList>
            <person name="Hensen N."/>
            <person name="Bonometti L."/>
            <person name="Westerberg I."/>
            <person name="Brannstrom I.O."/>
            <person name="Guillou S."/>
            <person name="Cros-Aarteil S."/>
            <person name="Calhoun S."/>
            <person name="Haridas S."/>
            <person name="Kuo A."/>
            <person name="Mondo S."/>
            <person name="Pangilinan J."/>
            <person name="Riley R."/>
            <person name="LaButti K."/>
            <person name="Andreopoulos B."/>
            <person name="Lipzen A."/>
            <person name="Chen C."/>
            <person name="Yan M."/>
            <person name="Daum C."/>
            <person name="Ng V."/>
            <person name="Clum A."/>
            <person name="Steindorff A."/>
            <person name="Ohm R.A."/>
            <person name="Martin F."/>
            <person name="Silar P."/>
            <person name="Natvig D.O."/>
            <person name="Lalanne C."/>
            <person name="Gautier V."/>
            <person name="Ament-Velasquez S.L."/>
            <person name="Kruys A."/>
            <person name="Hutchinson M.I."/>
            <person name="Powell A.J."/>
            <person name="Barry K."/>
            <person name="Miller A.N."/>
            <person name="Grigoriev I.V."/>
            <person name="Debuchy R."/>
            <person name="Gladieux P."/>
            <person name="Hiltunen Thoren M."/>
            <person name="Johannesson H."/>
        </authorList>
    </citation>
    <scope>NUCLEOTIDE SEQUENCE</scope>
    <source>
        <strain evidence="15">CBS 141.50</strain>
    </source>
</reference>
<evidence type="ECO:0000256" key="9">
    <source>
        <dbReference type="ARBA" id="ARBA00030865"/>
    </source>
</evidence>
<evidence type="ECO:0000313" key="16">
    <source>
        <dbReference type="Proteomes" id="UP001302676"/>
    </source>
</evidence>
<dbReference type="InterPro" id="IPR045462">
    <property type="entry name" value="aa-tRNA-synth_I_cd-bd"/>
</dbReference>
<dbReference type="InterPro" id="IPR049940">
    <property type="entry name" value="GluQ/Sye"/>
</dbReference>
<gene>
    <name evidence="15" type="ORF">C8A04DRAFT_10049</name>
</gene>
<dbReference type="InterPro" id="IPR014729">
    <property type="entry name" value="Rossmann-like_a/b/a_fold"/>
</dbReference>
<evidence type="ECO:0000256" key="2">
    <source>
        <dbReference type="ARBA" id="ARBA00007894"/>
    </source>
</evidence>
<evidence type="ECO:0000256" key="10">
    <source>
        <dbReference type="ARBA" id="ARBA00072917"/>
    </source>
</evidence>
<feature type="domain" description="Glutamyl/glutaminyl-tRNA synthetase class Ib catalytic" evidence="13">
    <location>
        <begin position="63"/>
        <end position="362"/>
    </location>
</feature>
<keyword evidence="8 11" id="KW-0030">Aminoacyl-tRNA synthetase</keyword>
<keyword evidence="6 11" id="KW-0067">ATP-binding</keyword>
<dbReference type="EC" id="6.1.1.17" evidence="3"/>
<dbReference type="InterPro" id="IPR004527">
    <property type="entry name" value="Glu-tRNA-ligase_bac/mito"/>
</dbReference>
<dbReference type="NCBIfam" id="TIGR00464">
    <property type="entry name" value="gltX_bact"/>
    <property type="match status" value="1"/>
</dbReference>
<dbReference type="HAMAP" id="MF_00022">
    <property type="entry name" value="Glu_tRNA_synth_type1"/>
    <property type="match status" value="1"/>
</dbReference>
<dbReference type="InterPro" id="IPR000924">
    <property type="entry name" value="Glu/Gln-tRNA-synth"/>
</dbReference>
<dbReference type="Pfam" id="PF19269">
    <property type="entry name" value="Anticodon_2"/>
    <property type="match status" value="1"/>
</dbReference>
<dbReference type="GO" id="GO:0006424">
    <property type="term" value="P:glutamyl-tRNA aminoacylation"/>
    <property type="evidence" value="ECO:0007669"/>
    <property type="project" value="InterPro"/>
</dbReference>
<dbReference type="GO" id="GO:0008270">
    <property type="term" value="F:zinc ion binding"/>
    <property type="evidence" value="ECO:0007669"/>
    <property type="project" value="InterPro"/>
</dbReference>
<organism evidence="15 16">
    <name type="scientific">Dichotomopilus funicola</name>
    <dbReference type="NCBI Taxonomy" id="1934379"/>
    <lineage>
        <taxon>Eukaryota</taxon>
        <taxon>Fungi</taxon>
        <taxon>Dikarya</taxon>
        <taxon>Ascomycota</taxon>
        <taxon>Pezizomycotina</taxon>
        <taxon>Sordariomycetes</taxon>
        <taxon>Sordariomycetidae</taxon>
        <taxon>Sordariales</taxon>
        <taxon>Chaetomiaceae</taxon>
        <taxon>Dichotomopilus</taxon>
    </lineage>
</organism>
<dbReference type="InterPro" id="IPR008925">
    <property type="entry name" value="aa_tRNA-synth_I_cd-bd_sf"/>
</dbReference>
<dbReference type="GO" id="GO:0005524">
    <property type="term" value="F:ATP binding"/>
    <property type="evidence" value="ECO:0007669"/>
    <property type="project" value="UniProtKB-KW"/>
</dbReference>
<protein>
    <recommendedName>
        <fullName evidence="10">Glutamate--tRNA ligase, mitochondrial</fullName>
        <ecNumber evidence="3">6.1.1.17</ecNumber>
    </recommendedName>
    <alternativeName>
        <fullName evidence="9">Glutamyl-tRNA synthetase</fullName>
    </alternativeName>
</protein>
<dbReference type="SUPFAM" id="SSF52374">
    <property type="entry name" value="Nucleotidylyl transferase"/>
    <property type="match status" value="1"/>
</dbReference>
<keyword evidence="16" id="KW-1185">Reference proteome</keyword>
<dbReference type="PANTHER" id="PTHR43311">
    <property type="entry name" value="GLUTAMATE--TRNA LIGASE"/>
    <property type="match status" value="1"/>
</dbReference>
<dbReference type="PANTHER" id="PTHR43311:SF2">
    <property type="entry name" value="GLUTAMATE--TRNA LIGASE, MITOCHONDRIAL-RELATED"/>
    <property type="match status" value="1"/>
</dbReference>
<dbReference type="GO" id="GO:0005739">
    <property type="term" value="C:mitochondrion"/>
    <property type="evidence" value="ECO:0007669"/>
    <property type="project" value="UniProtKB-SubCell"/>
</dbReference>
<dbReference type="InterPro" id="IPR020751">
    <property type="entry name" value="aa-tRNA-synth_I_codon-bd_sub2"/>
</dbReference>
<evidence type="ECO:0000256" key="1">
    <source>
        <dbReference type="ARBA" id="ARBA00004173"/>
    </source>
</evidence>
<feature type="compositionally biased region" description="Polar residues" evidence="12">
    <location>
        <begin position="35"/>
        <end position="46"/>
    </location>
</feature>
<evidence type="ECO:0000256" key="11">
    <source>
        <dbReference type="RuleBase" id="RU363037"/>
    </source>
</evidence>
<dbReference type="Pfam" id="PF00749">
    <property type="entry name" value="tRNA-synt_1c"/>
    <property type="match status" value="1"/>
</dbReference>
<comment type="similarity">
    <text evidence="2">Belongs to the class-I aminoacyl-tRNA synthetase family. Glutamate--tRNA ligase type 1 subfamily.</text>
</comment>
<evidence type="ECO:0000259" key="14">
    <source>
        <dbReference type="Pfam" id="PF19269"/>
    </source>
</evidence>
<evidence type="ECO:0000259" key="13">
    <source>
        <dbReference type="Pfam" id="PF00749"/>
    </source>
</evidence>
<evidence type="ECO:0000256" key="3">
    <source>
        <dbReference type="ARBA" id="ARBA00012835"/>
    </source>
</evidence>
<dbReference type="AlphaFoldDB" id="A0AAN6V9P3"/>
<keyword evidence="4 11" id="KW-0436">Ligase</keyword>
<dbReference type="GeneID" id="87813062"/>
<comment type="caution">
    <text evidence="15">The sequence shown here is derived from an EMBL/GenBank/DDBJ whole genome shotgun (WGS) entry which is preliminary data.</text>
</comment>
<evidence type="ECO:0000256" key="5">
    <source>
        <dbReference type="ARBA" id="ARBA00022741"/>
    </source>
</evidence>
<dbReference type="GO" id="GO:0000049">
    <property type="term" value="F:tRNA binding"/>
    <property type="evidence" value="ECO:0007669"/>
    <property type="project" value="InterPro"/>
</dbReference>
<comment type="subcellular location">
    <subcellularLocation>
        <location evidence="1">Mitochondrion</location>
    </subcellularLocation>
</comment>
<dbReference type="Gene3D" id="3.40.50.620">
    <property type="entry name" value="HUPs"/>
    <property type="match status" value="1"/>
</dbReference>
<accession>A0AAN6V9P3</accession>
<evidence type="ECO:0000256" key="12">
    <source>
        <dbReference type="SAM" id="MobiDB-lite"/>
    </source>
</evidence>
<evidence type="ECO:0000256" key="7">
    <source>
        <dbReference type="ARBA" id="ARBA00022917"/>
    </source>
</evidence>
<dbReference type="RefSeq" id="XP_062639517.1">
    <property type="nucleotide sequence ID" value="XM_062776449.1"/>
</dbReference>
<evidence type="ECO:0000313" key="15">
    <source>
        <dbReference type="EMBL" id="KAK4146146.1"/>
    </source>
</evidence>
<sequence length="634" mass="71394">MEKCRLLGRGRALLSSRRQLPSAPYFRRDHPPSHCQGQRRANSSQEHFYDTKPPLNPDGRRCRTRFAPSPTGYLHLGSLRTALYNYLLAKSTGGQFVLRLEDTDQTRIVSDAESRLYEDLKWAGLSWDEGPDTLGRGPYGPYRQSHRLPLYNMRASQLVREGKAYRCFCSPEALEEHKRIAHAAGQPTLYPGTCSHIPLEESDDRAHNGQPFAIRFRSAEEPVSLKDAVYKHFRKADPEDDFVIMKRDGFPTYHFANVVDDHEMYITHVIRGAEWLVSTPKHVELYNAFGWRPPVFAHLPLLVDSNRQKLSKRDNSASMEYYQKGHILPAALLNFAALLGWSSPGQSDVMVMHEMVKKFTLKFTKGDIIVSLSKLPFLQDKHLHLLTTKRPLYGVDKAVIHNDILSPIKDIISTLDKAKTAAKKAADSTTDTSIPDLGNLIKNPRFLEKAYLHNLGRFLTSIKLDLTNPAARFPPLVRKARYLFWDVPSTTLEQLLRNDALAPGIPLSDIQALPRALAILNDKIEAVNPLQWSELNLAELLKGLKTDERYLRCFAAAGEDNRKSLNYLPLRWALSGMEKGLPVSLTMEILGRKETLKRVKLARKVAEMVAAEVGSTGLGSSEKVGEEATSGGAW</sequence>
<evidence type="ECO:0000256" key="4">
    <source>
        <dbReference type="ARBA" id="ARBA00022598"/>
    </source>
</evidence>
<reference evidence="15" key="2">
    <citation type="submission" date="2023-05" db="EMBL/GenBank/DDBJ databases">
        <authorList>
            <consortium name="Lawrence Berkeley National Laboratory"/>
            <person name="Steindorff A."/>
            <person name="Hensen N."/>
            <person name="Bonometti L."/>
            <person name="Westerberg I."/>
            <person name="Brannstrom I.O."/>
            <person name="Guillou S."/>
            <person name="Cros-Aarteil S."/>
            <person name="Calhoun S."/>
            <person name="Haridas S."/>
            <person name="Kuo A."/>
            <person name="Mondo S."/>
            <person name="Pangilinan J."/>
            <person name="Riley R."/>
            <person name="Labutti K."/>
            <person name="Andreopoulos B."/>
            <person name="Lipzen A."/>
            <person name="Chen C."/>
            <person name="Yanf M."/>
            <person name="Daum C."/>
            <person name="Ng V."/>
            <person name="Clum A."/>
            <person name="Ohm R."/>
            <person name="Martin F."/>
            <person name="Silar P."/>
            <person name="Natvig D."/>
            <person name="Lalanne C."/>
            <person name="Gautier V."/>
            <person name="Ament-Velasquez S.L."/>
            <person name="Kruys A."/>
            <person name="Hutchinson M.I."/>
            <person name="Powell A.J."/>
            <person name="Barry K."/>
            <person name="Miller A.N."/>
            <person name="Grigoriev I.V."/>
            <person name="Debuchy R."/>
            <person name="Gladieux P."/>
            <person name="Thoren M.H."/>
            <person name="Johannesson H."/>
        </authorList>
    </citation>
    <scope>NUCLEOTIDE SEQUENCE</scope>
    <source>
        <strain evidence="15">CBS 141.50</strain>
    </source>
</reference>
<dbReference type="InterPro" id="IPR020058">
    <property type="entry name" value="Glu/Gln-tRNA-synth_Ib_cat-dom"/>
</dbReference>
<keyword evidence="5 11" id="KW-0547">Nucleotide-binding</keyword>
<dbReference type="Proteomes" id="UP001302676">
    <property type="component" value="Unassembled WGS sequence"/>
</dbReference>
<feature type="domain" description="Aminoacyl-tRNA synthetase class I anticodon-binding" evidence="14">
    <location>
        <begin position="567"/>
        <end position="601"/>
    </location>
</feature>
<name>A0AAN6V9P3_9PEZI</name>
<feature type="region of interest" description="Disordered" evidence="12">
    <location>
        <begin position="18"/>
        <end position="61"/>
    </location>
</feature>
<dbReference type="Gene3D" id="1.10.10.350">
    <property type="match status" value="1"/>
</dbReference>
<dbReference type="EMBL" id="MU853563">
    <property type="protein sequence ID" value="KAK4146146.1"/>
    <property type="molecule type" value="Genomic_DNA"/>
</dbReference>
<dbReference type="SUPFAM" id="SSF48163">
    <property type="entry name" value="An anticodon-binding domain of class I aminoacyl-tRNA synthetases"/>
    <property type="match status" value="1"/>
</dbReference>
<evidence type="ECO:0000256" key="6">
    <source>
        <dbReference type="ARBA" id="ARBA00022840"/>
    </source>
</evidence>
<dbReference type="GO" id="GO:0004818">
    <property type="term" value="F:glutamate-tRNA ligase activity"/>
    <property type="evidence" value="ECO:0007669"/>
    <property type="project" value="UniProtKB-EC"/>
</dbReference>
<dbReference type="InterPro" id="IPR033910">
    <property type="entry name" value="GluRS_core"/>
</dbReference>
<evidence type="ECO:0000256" key="8">
    <source>
        <dbReference type="ARBA" id="ARBA00023146"/>
    </source>
</evidence>
<dbReference type="FunFam" id="3.40.50.620:FF:000045">
    <property type="entry name" value="Glutamate--tRNA ligase, mitochondrial"/>
    <property type="match status" value="1"/>
</dbReference>
<proteinExistence type="inferred from homology"/>